<organism evidence="2 3">
    <name type="scientific">Candidatus Agrococcus pullicola</name>
    <dbReference type="NCBI Taxonomy" id="2838429"/>
    <lineage>
        <taxon>Bacteria</taxon>
        <taxon>Bacillati</taxon>
        <taxon>Actinomycetota</taxon>
        <taxon>Actinomycetes</taxon>
        <taxon>Micrococcales</taxon>
        <taxon>Microbacteriaceae</taxon>
        <taxon>Agrococcus</taxon>
    </lineage>
</organism>
<reference evidence="2" key="2">
    <citation type="submission" date="2021-04" db="EMBL/GenBank/DDBJ databases">
        <authorList>
            <person name="Gilroy R."/>
        </authorList>
    </citation>
    <scope>NUCLEOTIDE SEQUENCE</scope>
    <source>
        <strain evidence="2">ChiGjej1B1-98</strain>
    </source>
</reference>
<keyword evidence="1" id="KW-1133">Transmembrane helix</keyword>
<keyword evidence="1" id="KW-0812">Transmembrane</keyword>
<comment type="caution">
    <text evidence="2">The sequence shown here is derived from an EMBL/GenBank/DDBJ whole genome shotgun (WGS) entry which is preliminary data.</text>
</comment>
<evidence type="ECO:0000313" key="3">
    <source>
        <dbReference type="Proteomes" id="UP000824005"/>
    </source>
</evidence>
<feature type="transmembrane region" description="Helical" evidence="1">
    <location>
        <begin position="33"/>
        <end position="52"/>
    </location>
</feature>
<proteinExistence type="predicted"/>
<accession>A0A9D1YUK9</accession>
<gene>
    <name evidence="2" type="ORF">H9830_06765</name>
</gene>
<feature type="transmembrane region" description="Helical" evidence="1">
    <location>
        <begin position="58"/>
        <end position="77"/>
    </location>
</feature>
<evidence type="ECO:0000256" key="1">
    <source>
        <dbReference type="SAM" id="Phobius"/>
    </source>
</evidence>
<dbReference type="Proteomes" id="UP000824005">
    <property type="component" value="Unassembled WGS sequence"/>
</dbReference>
<feature type="transmembrane region" description="Helical" evidence="1">
    <location>
        <begin position="89"/>
        <end position="109"/>
    </location>
</feature>
<evidence type="ECO:0000313" key="2">
    <source>
        <dbReference type="EMBL" id="HIY65963.1"/>
    </source>
</evidence>
<keyword evidence="1" id="KW-0472">Membrane</keyword>
<reference evidence="2" key="1">
    <citation type="journal article" date="2021" name="PeerJ">
        <title>Extensive microbial diversity within the chicken gut microbiome revealed by metagenomics and culture.</title>
        <authorList>
            <person name="Gilroy R."/>
            <person name="Ravi A."/>
            <person name="Getino M."/>
            <person name="Pursley I."/>
            <person name="Horton D.L."/>
            <person name="Alikhan N.F."/>
            <person name="Baker D."/>
            <person name="Gharbi K."/>
            <person name="Hall N."/>
            <person name="Watson M."/>
            <person name="Adriaenssens E.M."/>
            <person name="Foster-Nyarko E."/>
            <person name="Jarju S."/>
            <person name="Secka A."/>
            <person name="Antonio M."/>
            <person name="Oren A."/>
            <person name="Chaudhuri R.R."/>
            <person name="La Ragione R."/>
            <person name="Hildebrand F."/>
            <person name="Pallen M.J."/>
        </authorList>
    </citation>
    <scope>NUCLEOTIDE SEQUENCE</scope>
    <source>
        <strain evidence="2">ChiGjej1B1-98</strain>
    </source>
</reference>
<dbReference type="AlphaFoldDB" id="A0A9D1YUK9"/>
<dbReference type="EMBL" id="DXDC01000199">
    <property type="protein sequence ID" value="HIY65963.1"/>
    <property type="molecule type" value="Genomic_DNA"/>
</dbReference>
<protein>
    <submittedName>
        <fullName evidence="2">Uncharacterized protein</fullName>
    </submittedName>
</protein>
<name>A0A9D1YUK9_9MICO</name>
<sequence>MSTRNDANVPTHRYFDDLQATPKERRPLLTPRTIALISGGAAIAAAASAMLFAMYESIGIYIGFGLVPLGFVACAAARRADNSVRLIRAIAVSLLFVASSVLTSSWLMLQFPTLA</sequence>